<evidence type="ECO:0000313" key="1">
    <source>
        <dbReference type="EMBL" id="GEY96046.1"/>
    </source>
</evidence>
<organism evidence="1">
    <name type="scientific">Tanacetum cinerariifolium</name>
    <name type="common">Dalmatian daisy</name>
    <name type="synonym">Chrysanthemum cinerariifolium</name>
    <dbReference type="NCBI Taxonomy" id="118510"/>
    <lineage>
        <taxon>Eukaryota</taxon>
        <taxon>Viridiplantae</taxon>
        <taxon>Streptophyta</taxon>
        <taxon>Embryophyta</taxon>
        <taxon>Tracheophyta</taxon>
        <taxon>Spermatophyta</taxon>
        <taxon>Magnoliopsida</taxon>
        <taxon>eudicotyledons</taxon>
        <taxon>Gunneridae</taxon>
        <taxon>Pentapetalae</taxon>
        <taxon>asterids</taxon>
        <taxon>campanulids</taxon>
        <taxon>Asterales</taxon>
        <taxon>Asteraceae</taxon>
        <taxon>Asteroideae</taxon>
        <taxon>Anthemideae</taxon>
        <taxon>Anthemidinae</taxon>
        <taxon>Tanacetum</taxon>
    </lineage>
</organism>
<name>A0A699I0Z9_TANCI</name>
<dbReference type="EMBL" id="BKCJ010226566">
    <property type="protein sequence ID" value="GEY96046.1"/>
    <property type="molecule type" value="Genomic_DNA"/>
</dbReference>
<comment type="caution">
    <text evidence="1">The sequence shown here is derived from an EMBL/GenBank/DDBJ whole genome shotgun (WGS) entry which is preliminary data.</text>
</comment>
<protein>
    <submittedName>
        <fullName evidence="1">Uncharacterized protein</fullName>
    </submittedName>
</protein>
<reference evidence="1" key="1">
    <citation type="journal article" date="2019" name="Sci. Rep.">
        <title>Draft genome of Tanacetum cinerariifolium, the natural source of mosquito coil.</title>
        <authorList>
            <person name="Yamashiro T."/>
            <person name="Shiraishi A."/>
            <person name="Satake H."/>
            <person name="Nakayama K."/>
        </authorList>
    </citation>
    <scope>NUCLEOTIDE SEQUENCE</scope>
</reference>
<sequence>MLLAQQQKAKIDADQRAKVDAYDSKVDDAPTASAIFMAKLSPMVLLTGMKLVHRMIQISYLSNVILDNPYMDSNEEEVVQEMTSLAQNDVSILSLIKNMQHKVTRCNTVNLESKQVNEQLTNRLGYGNKGLEDCKWTRNDKVDANQY</sequence>
<proteinExistence type="predicted"/>
<gene>
    <name evidence="1" type="ORF">Tci_468020</name>
</gene>
<accession>A0A699I0Z9</accession>
<dbReference type="AlphaFoldDB" id="A0A699I0Z9"/>